<dbReference type="OMA" id="INSCMFG"/>
<organism evidence="12 13">
    <name type="scientific">Acanthamoeba castellanii (strain ATCC 30010 / Neff)</name>
    <dbReference type="NCBI Taxonomy" id="1257118"/>
    <lineage>
        <taxon>Eukaryota</taxon>
        <taxon>Amoebozoa</taxon>
        <taxon>Discosea</taxon>
        <taxon>Longamoebia</taxon>
        <taxon>Centramoebida</taxon>
        <taxon>Acanthamoebidae</taxon>
        <taxon>Acanthamoeba</taxon>
    </lineage>
</organism>
<evidence type="ECO:0000256" key="9">
    <source>
        <dbReference type="PROSITE-ProRule" id="PRU00282"/>
    </source>
</evidence>
<dbReference type="SUPFAM" id="SSF103506">
    <property type="entry name" value="Mitochondrial carrier"/>
    <property type="match status" value="1"/>
</dbReference>
<dbReference type="PANTHER" id="PTHR45624:SF57">
    <property type="entry name" value="MITOCHONDRIAL SUBSTRATE CARRIER FAMILY PROTEIN L"/>
    <property type="match status" value="1"/>
</dbReference>
<reference evidence="12 13" key="1">
    <citation type="journal article" date="2013" name="Genome Biol.">
        <title>Genome of Acanthamoeba castellanii highlights extensive lateral gene transfer and early evolution of tyrosine kinase signaling.</title>
        <authorList>
            <person name="Clarke M."/>
            <person name="Lohan A.J."/>
            <person name="Liu B."/>
            <person name="Lagkouvardos I."/>
            <person name="Roy S."/>
            <person name="Zafar N."/>
            <person name="Bertelli C."/>
            <person name="Schilde C."/>
            <person name="Kianianmomeni A."/>
            <person name="Burglin T.R."/>
            <person name="Frech C."/>
            <person name="Turcotte B."/>
            <person name="Kopec K.O."/>
            <person name="Synnott J.M."/>
            <person name="Choo C."/>
            <person name="Paponov I."/>
            <person name="Finkler A."/>
            <person name="Soon Heng Tan C."/>
            <person name="Hutchins A.P."/>
            <person name="Weinmeier T."/>
            <person name="Rattei T."/>
            <person name="Chu J.S."/>
            <person name="Gimenez G."/>
            <person name="Irimia M."/>
            <person name="Rigden D.J."/>
            <person name="Fitzpatrick D.A."/>
            <person name="Lorenzo-Morales J."/>
            <person name="Bateman A."/>
            <person name="Chiu C.H."/>
            <person name="Tang P."/>
            <person name="Hegemann P."/>
            <person name="Fromm H."/>
            <person name="Raoult D."/>
            <person name="Greub G."/>
            <person name="Miranda-Saavedra D."/>
            <person name="Chen N."/>
            <person name="Nash P."/>
            <person name="Ginger M.L."/>
            <person name="Horn M."/>
            <person name="Schaap P."/>
            <person name="Caler L."/>
            <person name="Loftus B."/>
        </authorList>
    </citation>
    <scope>NUCLEOTIDE SEQUENCE [LARGE SCALE GENOMIC DNA]</scope>
    <source>
        <strain evidence="12 13">Neff</strain>
    </source>
</reference>
<evidence type="ECO:0000256" key="10">
    <source>
        <dbReference type="RuleBase" id="RU000488"/>
    </source>
</evidence>
<evidence type="ECO:0000256" key="1">
    <source>
        <dbReference type="ARBA" id="ARBA00004225"/>
    </source>
</evidence>
<name>L8H3R4_ACACF</name>
<dbReference type="Pfam" id="PF00153">
    <property type="entry name" value="Mito_carr"/>
    <property type="match status" value="3"/>
</dbReference>
<evidence type="ECO:0000256" key="4">
    <source>
        <dbReference type="ARBA" id="ARBA00022692"/>
    </source>
</evidence>
<dbReference type="KEGG" id="acan:ACA1_236290"/>
<evidence type="ECO:0000256" key="11">
    <source>
        <dbReference type="SAM" id="Phobius"/>
    </source>
</evidence>
<sequence>MSAAAEKKEGVDFKGFLAGTASGVAKTEGGYGRFRGPLHCLTTTVRTEGLRALYKGAALPLFGWSLIDTVMVGAYLNTRRWLGEGAGRQLSIPEIALAGMVKARLQVQYADPTTQKYKGPIDCIRKVVKEGGVLGLYKGFWGTVYFRTFCGVYFASYEYTKREFQKRANWMTPIIMNFLCGGIAATALWSLSYPFDVIKNRMATQPDGPDRPYKSVRECVTKIYQSEGWIGFWRGFTPCMLRSFPTNGAAFVAIELVNKYL</sequence>
<dbReference type="PANTHER" id="PTHR45624">
    <property type="entry name" value="MITOCHONDRIAL BASIC AMINO ACIDS TRANSPORTER-RELATED"/>
    <property type="match status" value="1"/>
</dbReference>
<evidence type="ECO:0000256" key="2">
    <source>
        <dbReference type="ARBA" id="ARBA00006375"/>
    </source>
</evidence>
<dbReference type="GO" id="GO:0000064">
    <property type="term" value="F:L-ornithine transmembrane transporter activity"/>
    <property type="evidence" value="ECO:0007669"/>
    <property type="project" value="TreeGrafter"/>
</dbReference>
<dbReference type="EMBL" id="KB007939">
    <property type="protein sequence ID" value="ELR19061.1"/>
    <property type="molecule type" value="Genomic_DNA"/>
</dbReference>
<dbReference type="GO" id="GO:0031966">
    <property type="term" value="C:mitochondrial membrane"/>
    <property type="evidence" value="ECO:0007669"/>
    <property type="project" value="UniProtKB-SubCell"/>
</dbReference>
<evidence type="ECO:0000256" key="8">
    <source>
        <dbReference type="ARBA" id="ARBA00023136"/>
    </source>
</evidence>
<keyword evidence="4 9" id="KW-0812">Transmembrane</keyword>
<evidence type="ECO:0000256" key="6">
    <source>
        <dbReference type="ARBA" id="ARBA00022989"/>
    </source>
</evidence>
<keyword evidence="8 9" id="KW-0472">Membrane</keyword>
<evidence type="ECO:0000313" key="13">
    <source>
        <dbReference type="Proteomes" id="UP000011083"/>
    </source>
</evidence>
<keyword evidence="5" id="KW-0677">Repeat</keyword>
<dbReference type="PROSITE" id="PS50920">
    <property type="entry name" value="SOLCAR"/>
    <property type="match status" value="2"/>
</dbReference>
<keyword evidence="7" id="KW-0496">Mitochondrion</keyword>
<comment type="subcellular location">
    <subcellularLocation>
        <location evidence="1">Mitochondrion membrane</location>
        <topology evidence="1">Multi-pass membrane protein</topology>
    </subcellularLocation>
</comment>
<gene>
    <name evidence="12" type="ORF">ACA1_236290</name>
</gene>
<dbReference type="OrthoDB" id="409586at2759"/>
<evidence type="ECO:0000256" key="3">
    <source>
        <dbReference type="ARBA" id="ARBA00022448"/>
    </source>
</evidence>
<dbReference type="VEuPathDB" id="AmoebaDB:ACA1_236290"/>
<feature type="repeat" description="Solcar" evidence="9">
    <location>
        <begin position="172"/>
        <end position="260"/>
    </location>
</feature>
<accession>L8H3R4</accession>
<evidence type="ECO:0000256" key="5">
    <source>
        <dbReference type="ARBA" id="ARBA00022737"/>
    </source>
</evidence>
<proteinExistence type="inferred from homology"/>
<dbReference type="Gene3D" id="1.50.40.10">
    <property type="entry name" value="Mitochondrial carrier domain"/>
    <property type="match status" value="2"/>
</dbReference>
<dbReference type="InterPro" id="IPR050567">
    <property type="entry name" value="Mitochondrial_Carrier"/>
</dbReference>
<feature type="transmembrane region" description="Helical" evidence="11">
    <location>
        <begin position="170"/>
        <end position="191"/>
    </location>
</feature>
<evidence type="ECO:0000256" key="7">
    <source>
        <dbReference type="ARBA" id="ARBA00023128"/>
    </source>
</evidence>
<dbReference type="AlphaFoldDB" id="L8H3R4"/>
<keyword evidence="13" id="KW-1185">Reference proteome</keyword>
<dbReference type="InterPro" id="IPR018108">
    <property type="entry name" value="MCP_transmembrane"/>
</dbReference>
<keyword evidence="3 10" id="KW-0813">Transport</keyword>
<evidence type="ECO:0000313" key="12">
    <source>
        <dbReference type="EMBL" id="ELR19061.1"/>
    </source>
</evidence>
<dbReference type="RefSeq" id="XP_004341125.1">
    <property type="nucleotide sequence ID" value="XM_004341077.1"/>
</dbReference>
<dbReference type="GeneID" id="14919831"/>
<feature type="repeat" description="Solcar" evidence="9">
    <location>
        <begin position="79"/>
        <end position="163"/>
    </location>
</feature>
<dbReference type="GO" id="GO:1990575">
    <property type="term" value="P:mitochondrial L-ornithine transmembrane transport"/>
    <property type="evidence" value="ECO:0007669"/>
    <property type="project" value="TreeGrafter"/>
</dbReference>
<protein>
    <submittedName>
        <fullName evidence="12">Mitochondrial carnitineacylcarnitine carrier protein</fullName>
    </submittedName>
</protein>
<comment type="similarity">
    <text evidence="2 10">Belongs to the mitochondrial carrier (TC 2.A.29) family.</text>
</comment>
<dbReference type="InterPro" id="IPR023395">
    <property type="entry name" value="MCP_dom_sf"/>
</dbReference>
<keyword evidence="6 11" id="KW-1133">Transmembrane helix</keyword>
<dbReference type="Proteomes" id="UP000011083">
    <property type="component" value="Unassembled WGS sequence"/>
</dbReference>